<organism evidence="2 3">
    <name type="scientific">Abyssobacteria bacterium (strain SURF_5)</name>
    <dbReference type="NCBI Taxonomy" id="2093360"/>
    <lineage>
        <taxon>Bacteria</taxon>
        <taxon>Pseudomonadati</taxon>
        <taxon>Candidatus Hydrogenedentota</taxon>
        <taxon>Candidatus Abyssobacteria</taxon>
    </lineage>
</organism>
<accession>A0A3A4NK54</accession>
<sequence length="128" mass="13439">MGIRIDQAGYPGLDPAAGTTSGVSIDRRVGSSPPATPQFASVESQTFAAADAAELDAAEMKSTLDGVNKFLSEIGSSLNFIHDEASGRSAVQVLDEHGEVIRQIPPQELLDVYAKIRNIVGILLDESG</sequence>
<protein>
    <submittedName>
        <fullName evidence="2">Flagellar protein FlaG</fullName>
    </submittedName>
</protein>
<keyword evidence="2" id="KW-0282">Flagellum</keyword>
<name>A0A3A4NK54_ABYX5</name>
<dbReference type="EMBL" id="QZKU01000072">
    <property type="protein sequence ID" value="RJP20927.1"/>
    <property type="molecule type" value="Genomic_DNA"/>
</dbReference>
<evidence type="ECO:0000313" key="2">
    <source>
        <dbReference type="EMBL" id="RJP20927.1"/>
    </source>
</evidence>
<keyword evidence="2" id="KW-0969">Cilium</keyword>
<comment type="caution">
    <text evidence="2">The sequence shown here is derived from an EMBL/GenBank/DDBJ whole genome shotgun (WGS) entry which is preliminary data.</text>
</comment>
<dbReference type="AlphaFoldDB" id="A0A3A4NK54"/>
<gene>
    <name evidence="2" type="ORF">C4520_10655</name>
</gene>
<dbReference type="Pfam" id="PF03646">
    <property type="entry name" value="FlaG"/>
    <property type="match status" value="1"/>
</dbReference>
<keyword evidence="2" id="KW-0966">Cell projection</keyword>
<dbReference type="PANTHER" id="PTHR37166">
    <property type="entry name" value="PROTEIN FLAG"/>
    <property type="match status" value="1"/>
</dbReference>
<dbReference type="Gene3D" id="3.30.160.170">
    <property type="entry name" value="FlaG-like"/>
    <property type="match status" value="1"/>
</dbReference>
<dbReference type="PANTHER" id="PTHR37166:SF1">
    <property type="entry name" value="PROTEIN FLAG"/>
    <property type="match status" value="1"/>
</dbReference>
<evidence type="ECO:0000313" key="3">
    <source>
        <dbReference type="Proteomes" id="UP000265882"/>
    </source>
</evidence>
<dbReference type="InterPro" id="IPR035924">
    <property type="entry name" value="FlaG-like_sf"/>
</dbReference>
<dbReference type="Proteomes" id="UP000265882">
    <property type="component" value="Unassembled WGS sequence"/>
</dbReference>
<dbReference type="InterPro" id="IPR005186">
    <property type="entry name" value="FlaG"/>
</dbReference>
<evidence type="ECO:0000256" key="1">
    <source>
        <dbReference type="SAM" id="MobiDB-lite"/>
    </source>
</evidence>
<reference evidence="2 3" key="1">
    <citation type="journal article" date="2017" name="ISME J.">
        <title>Energy and carbon metabolisms in a deep terrestrial subsurface fluid microbial community.</title>
        <authorList>
            <person name="Momper L."/>
            <person name="Jungbluth S.P."/>
            <person name="Lee M.D."/>
            <person name="Amend J.P."/>
        </authorList>
    </citation>
    <scope>NUCLEOTIDE SEQUENCE [LARGE SCALE GENOMIC DNA]</scope>
    <source>
        <strain evidence="2">SURF_5</strain>
    </source>
</reference>
<dbReference type="SUPFAM" id="SSF160214">
    <property type="entry name" value="FlaG-like"/>
    <property type="match status" value="1"/>
</dbReference>
<proteinExistence type="predicted"/>
<feature type="region of interest" description="Disordered" evidence="1">
    <location>
        <begin position="1"/>
        <end position="41"/>
    </location>
</feature>